<evidence type="ECO:0000256" key="3">
    <source>
        <dbReference type="ARBA" id="ARBA00023015"/>
    </source>
</evidence>
<comment type="caution">
    <text evidence="7">The sequence shown here is derived from an EMBL/GenBank/DDBJ whole genome shotgun (WGS) entry which is preliminary data.</text>
</comment>
<dbReference type="Proteomes" id="UP000027920">
    <property type="component" value="Unassembled WGS sequence"/>
</dbReference>
<dbReference type="InterPro" id="IPR050815">
    <property type="entry name" value="TF_fung"/>
</dbReference>
<keyword evidence="3" id="KW-0805">Transcription regulation</keyword>
<keyword evidence="5" id="KW-0539">Nucleus</keyword>
<dbReference type="OrthoDB" id="270167at2759"/>
<accession>A0A072NT56</accession>
<dbReference type="AlphaFoldDB" id="A0A072NT56"/>
<dbReference type="Pfam" id="PF04082">
    <property type="entry name" value="Fungal_trans"/>
    <property type="match status" value="1"/>
</dbReference>
<reference evidence="7 8" key="1">
    <citation type="submission" date="2013-03" db="EMBL/GenBank/DDBJ databases">
        <title>The Genome Sequence of Exophiala aquamarina CBS 119918.</title>
        <authorList>
            <consortium name="The Broad Institute Genomics Platform"/>
            <person name="Cuomo C."/>
            <person name="de Hoog S."/>
            <person name="Gorbushina A."/>
            <person name="Walker B."/>
            <person name="Young S.K."/>
            <person name="Zeng Q."/>
            <person name="Gargeya S."/>
            <person name="Fitzgerald M."/>
            <person name="Haas B."/>
            <person name="Abouelleil A."/>
            <person name="Allen A.W."/>
            <person name="Alvarado L."/>
            <person name="Arachchi H.M."/>
            <person name="Berlin A.M."/>
            <person name="Chapman S.B."/>
            <person name="Gainer-Dewar J."/>
            <person name="Goldberg J."/>
            <person name="Griggs A."/>
            <person name="Gujja S."/>
            <person name="Hansen M."/>
            <person name="Howarth C."/>
            <person name="Imamovic A."/>
            <person name="Ireland A."/>
            <person name="Larimer J."/>
            <person name="McCowan C."/>
            <person name="Murphy C."/>
            <person name="Pearson M."/>
            <person name="Poon T.W."/>
            <person name="Priest M."/>
            <person name="Roberts A."/>
            <person name="Saif S."/>
            <person name="Shea T."/>
            <person name="Sisk P."/>
            <person name="Sykes S."/>
            <person name="Wortman J."/>
            <person name="Nusbaum C."/>
            <person name="Birren B."/>
        </authorList>
    </citation>
    <scope>NUCLEOTIDE SEQUENCE [LARGE SCALE GENOMIC DNA]</scope>
    <source>
        <strain evidence="7 8">CBS 119918</strain>
    </source>
</reference>
<dbReference type="RefSeq" id="XP_013253654.1">
    <property type="nucleotide sequence ID" value="XM_013398200.1"/>
</dbReference>
<dbReference type="GO" id="GO:0008270">
    <property type="term" value="F:zinc ion binding"/>
    <property type="evidence" value="ECO:0007669"/>
    <property type="project" value="InterPro"/>
</dbReference>
<comment type="subcellular location">
    <subcellularLocation>
        <location evidence="1">Nucleus</location>
    </subcellularLocation>
</comment>
<evidence type="ECO:0000256" key="4">
    <source>
        <dbReference type="ARBA" id="ARBA00023163"/>
    </source>
</evidence>
<dbReference type="EMBL" id="AMGV01000030">
    <property type="protein sequence ID" value="KEF51064.1"/>
    <property type="molecule type" value="Genomic_DNA"/>
</dbReference>
<evidence type="ECO:0000256" key="1">
    <source>
        <dbReference type="ARBA" id="ARBA00004123"/>
    </source>
</evidence>
<dbReference type="InterPro" id="IPR007219">
    <property type="entry name" value="XnlR_reg_dom"/>
</dbReference>
<evidence type="ECO:0000259" key="6">
    <source>
        <dbReference type="Pfam" id="PF04082"/>
    </source>
</evidence>
<keyword evidence="4" id="KW-0804">Transcription</keyword>
<keyword evidence="8" id="KW-1185">Reference proteome</keyword>
<evidence type="ECO:0000313" key="7">
    <source>
        <dbReference type="EMBL" id="KEF51064.1"/>
    </source>
</evidence>
<dbReference type="VEuPathDB" id="FungiDB:A1O9_12880"/>
<feature type="domain" description="Xylanolytic transcriptional activator regulatory" evidence="6">
    <location>
        <begin position="29"/>
        <end position="110"/>
    </location>
</feature>
<dbReference type="GeneID" id="25287774"/>
<evidence type="ECO:0000256" key="2">
    <source>
        <dbReference type="ARBA" id="ARBA00022723"/>
    </source>
</evidence>
<dbReference type="CDD" id="cd12148">
    <property type="entry name" value="fungal_TF_MHR"/>
    <property type="match status" value="1"/>
</dbReference>
<proteinExistence type="predicted"/>
<dbReference type="HOGENOM" id="CLU_1085992_0_0_1"/>
<dbReference type="PANTHER" id="PTHR47338">
    <property type="entry name" value="ZN(II)2CYS6 TRANSCRIPTION FACTOR (EUROFUNG)-RELATED"/>
    <property type="match status" value="1"/>
</dbReference>
<dbReference type="GO" id="GO:0000981">
    <property type="term" value="F:DNA-binding transcription factor activity, RNA polymerase II-specific"/>
    <property type="evidence" value="ECO:0007669"/>
    <property type="project" value="InterPro"/>
</dbReference>
<organism evidence="7 8">
    <name type="scientific">Exophiala aquamarina CBS 119918</name>
    <dbReference type="NCBI Taxonomy" id="1182545"/>
    <lineage>
        <taxon>Eukaryota</taxon>
        <taxon>Fungi</taxon>
        <taxon>Dikarya</taxon>
        <taxon>Ascomycota</taxon>
        <taxon>Pezizomycotina</taxon>
        <taxon>Eurotiomycetes</taxon>
        <taxon>Chaetothyriomycetidae</taxon>
        <taxon>Chaetothyriales</taxon>
        <taxon>Herpotrichiellaceae</taxon>
        <taxon>Exophiala</taxon>
    </lineage>
</organism>
<protein>
    <recommendedName>
        <fullName evidence="6">Xylanolytic transcriptional activator regulatory domain-containing protein</fullName>
    </recommendedName>
</protein>
<dbReference type="GO" id="GO:0003677">
    <property type="term" value="F:DNA binding"/>
    <property type="evidence" value="ECO:0007669"/>
    <property type="project" value="InterPro"/>
</dbReference>
<dbReference type="GO" id="GO:0006351">
    <property type="term" value="P:DNA-templated transcription"/>
    <property type="evidence" value="ECO:0007669"/>
    <property type="project" value="InterPro"/>
</dbReference>
<name>A0A072NT56_9EURO</name>
<evidence type="ECO:0000313" key="8">
    <source>
        <dbReference type="Proteomes" id="UP000027920"/>
    </source>
</evidence>
<dbReference type="PANTHER" id="PTHR47338:SF20">
    <property type="entry name" value="ZN(II)2CYS6 TRANSCRIPTION FACTOR (EUROFUNG)"/>
    <property type="match status" value="1"/>
</dbReference>
<gene>
    <name evidence="7" type="ORF">A1O9_12880</name>
</gene>
<keyword evidence="2" id="KW-0479">Metal-binding</keyword>
<evidence type="ECO:0000256" key="5">
    <source>
        <dbReference type="ARBA" id="ARBA00023242"/>
    </source>
</evidence>
<sequence>MRLITQIPPEFTKDPGFGNQDLALYRSVKQLLLLSEVECKPSLYLVQALLLISSYEIGHGLESAAYLSIGTCARLAILLGLHRRSAEPADLVSTEEASRTWWGIVIVESFYLPLDDDAWDDEVCQKLASSQPVLTMLSDKEAVSTESNPSLTPISMTTSSDVQAGPFAREAQAATLLGRTFTHITTPTSDAEFNMAECQQLDRTLTSFLTVLPAEDLLKPCTAYCGAMGICIRSVMIAFNNVFHYNGIETELFAAS</sequence>
<dbReference type="GO" id="GO:0005634">
    <property type="term" value="C:nucleus"/>
    <property type="evidence" value="ECO:0007669"/>
    <property type="project" value="UniProtKB-SubCell"/>
</dbReference>